<keyword evidence="2" id="KW-0560">Oxidoreductase</keyword>
<dbReference type="SUPFAM" id="SSF51735">
    <property type="entry name" value="NAD(P)-binding Rossmann-fold domains"/>
    <property type="match status" value="1"/>
</dbReference>
<dbReference type="Proteomes" id="UP000565579">
    <property type="component" value="Unassembled WGS sequence"/>
</dbReference>
<protein>
    <submittedName>
        <fullName evidence="4">NAD(P)-dependent dehydrogenase (Short-subunit alcohol dehydrogenase family)</fullName>
    </submittedName>
</protein>
<dbReference type="InterPro" id="IPR002347">
    <property type="entry name" value="SDR_fam"/>
</dbReference>
<dbReference type="Pfam" id="PF00106">
    <property type="entry name" value="adh_short"/>
    <property type="match status" value="1"/>
</dbReference>
<dbReference type="Gene3D" id="3.40.50.720">
    <property type="entry name" value="NAD(P)-binding Rossmann-like Domain"/>
    <property type="match status" value="1"/>
</dbReference>
<reference evidence="4 5" key="1">
    <citation type="submission" date="2020-08" db="EMBL/GenBank/DDBJ databases">
        <title>Sequencing the genomes of 1000 actinobacteria strains.</title>
        <authorList>
            <person name="Klenk H.-P."/>
        </authorList>
    </citation>
    <scope>NUCLEOTIDE SEQUENCE [LARGE SCALE GENOMIC DNA]</scope>
    <source>
        <strain evidence="4 5">DSM 43768</strain>
    </source>
</reference>
<dbReference type="PRINTS" id="PR00081">
    <property type="entry name" value="GDHRDH"/>
</dbReference>
<dbReference type="RefSeq" id="WP_185103717.1">
    <property type="nucleotide sequence ID" value="NZ_BAAAXY010000292.1"/>
</dbReference>
<dbReference type="InterPro" id="IPR036291">
    <property type="entry name" value="NAD(P)-bd_dom_sf"/>
</dbReference>
<evidence type="ECO:0000313" key="5">
    <source>
        <dbReference type="Proteomes" id="UP000565579"/>
    </source>
</evidence>
<sequence>MTSSAVLVTGCSSGIGRATALTLARAGLPTWATARRPETIEDLAGAGCRILPLDVTDEDSCAQAVEAVEKEHGAVGALVNNAGYTQVGAVEELTLEQYRRQFETNVLGGIRLTQLVLPGMRAQRSGTVVYLGSGAGLVAPPASSAYAMTKFALEALSDALRLEVTGFGVRVVLLEPGAVRTRLMDTGWDLQARTDSGSPYATFMANVRAMTDRAHRPEARNVLDAQAVADVIVRAITSRRPRTRYPIGSGTRLAPLLRRLLGDRGWDRLMGRLVPFSG</sequence>
<gene>
    <name evidence="4" type="ORF">HD593_004090</name>
</gene>
<evidence type="ECO:0000259" key="3">
    <source>
        <dbReference type="SMART" id="SM00822"/>
    </source>
</evidence>
<accession>A0A7X0NTK4</accession>
<name>A0A7X0NTK4_9ACTN</name>
<dbReference type="InterPro" id="IPR057326">
    <property type="entry name" value="KR_dom"/>
</dbReference>
<organism evidence="4 5">
    <name type="scientific">Nonomuraea rubra</name>
    <dbReference type="NCBI Taxonomy" id="46180"/>
    <lineage>
        <taxon>Bacteria</taxon>
        <taxon>Bacillati</taxon>
        <taxon>Actinomycetota</taxon>
        <taxon>Actinomycetes</taxon>
        <taxon>Streptosporangiales</taxon>
        <taxon>Streptosporangiaceae</taxon>
        <taxon>Nonomuraea</taxon>
    </lineage>
</organism>
<proteinExistence type="inferred from homology"/>
<dbReference type="AlphaFoldDB" id="A0A7X0NTK4"/>
<dbReference type="PANTHER" id="PTHR44169:SF6">
    <property type="entry name" value="NADPH-DEPENDENT 1-ACYLDIHYDROXYACETONE PHOSPHATE REDUCTASE"/>
    <property type="match status" value="1"/>
</dbReference>
<evidence type="ECO:0000313" key="4">
    <source>
        <dbReference type="EMBL" id="MBB6549295.1"/>
    </source>
</evidence>
<evidence type="ECO:0000256" key="1">
    <source>
        <dbReference type="ARBA" id="ARBA00006484"/>
    </source>
</evidence>
<dbReference type="InterPro" id="IPR020904">
    <property type="entry name" value="Sc_DH/Rdtase_CS"/>
</dbReference>
<comment type="caution">
    <text evidence="4">The sequence shown here is derived from an EMBL/GenBank/DDBJ whole genome shotgun (WGS) entry which is preliminary data.</text>
</comment>
<dbReference type="SMART" id="SM00822">
    <property type="entry name" value="PKS_KR"/>
    <property type="match status" value="1"/>
</dbReference>
<keyword evidence="5" id="KW-1185">Reference proteome</keyword>
<evidence type="ECO:0000256" key="2">
    <source>
        <dbReference type="ARBA" id="ARBA00023002"/>
    </source>
</evidence>
<dbReference type="CDD" id="cd05374">
    <property type="entry name" value="17beta-HSD-like_SDR_c"/>
    <property type="match status" value="1"/>
</dbReference>
<feature type="domain" description="Ketoreductase" evidence="3">
    <location>
        <begin position="4"/>
        <end position="177"/>
    </location>
</feature>
<dbReference type="PANTHER" id="PTHR44169">
    <property type="entry name" value="NADPH-DEPENDENT 1-ACYLDIHYDROXYACETONE PHOSPHATE REDUCTASE"/>
    <property type="match status" value="1"/>
</dbReference>
<dbReference type="PROSITE" id="PS00061">
    <property type="entry name" value="ADH_SHORT"/>
    <property type="match status" value="1"/>
</dbReference>
<comment type="similarity">
    <text evidence="1">Belongs to the short-chain dehydrogenases/reductases (SDR) family.</text>
</comment>
<dbReference type="EMBL" id="JACHMI010000001">
    <property type="protein sequence ID" value="MBB6549295.1"/>
    <property type="molecule type" value="Genomic_DNA"/>
</dbReference>
<dbReference type="GO" id="GO:0016491">
    <property type="term" value="F:oxidoreductase activity"/>
    <property type="evidence" value="ECO:0007669"/>
    <property type="project" value="UniProtKB-KW"/>
</dbReference>